<keyword evidence="3" id="KW-1185">Reference proteome</keyword>
<evidence type="ECO:0000256" key="1">
    <source>
        <dbReference type="SAM" id="MobiDB-lite"/>
    </source>
</evidence>
<reference evidence="2" key="1">
    <citation type="submission" date="2020-12" db="EMBL/GenBank/DDBJ databases">
        <title>Metabolic potential, ecology and presence of endohyphal bacteria is reflected in genomic diversity of Mucoromycotina.</title>
        <authorList>
            <person name="Muszewska A."/>
            <person name="Okrasinska A."/>
            <person name="Steczkiewicz K."/>
            <person name="Drgas O."/>
            <person name="Orlowska M."/>
            <person name="Perlinska-Lenart U."/>
            <person name="Aleksandrzak-Piekarczyk T."/>
            <person name="Szatraj K."/>
            <person name="Zielenkiewicz U."/>
            <person name="Pilsyk S."/>
            <person name="Malc E."/>
            <person name="Mieczkowski P."/>
            <person name="Kruszewska J.S."/>
            <person name="Biernat P."/>
            <person name="Pawlowska J."/>
        </authorList>
    </citation>
    <scope>NUCLEOTIDE SEQUENCE</scope>
    <source>
        <strain evidence="2">CBS 226.32</strain>
    </source>
</reference>
<feature type="region of interest" description="Disordered" evidence="1">
    <location>
        <begin position="1"/>
        <end position="32"/>
    </location>
</feature>
<sequence>MDVNSQQAIEPSTNFQQPETSDPRDKLIAQLT</sequence>
<protein>
    <submittedName>
        <fullName evidence="2">Uncharacterized protein</fullName>
    </submittedName>
</protein>
<dbReference type="EMBL" id="JAEPRC010000059">
    <property type="protein sequence ID" value="KAG2211993.1"/>
    <property type="molecule type" value="Genomic_DNA"/>
</dbReference>
<feature type="compositionally biased region" description="Basic and acidic residues" evidence="1">
    <location>
        <begin position="21"/>
        <end position="32"/>
    </location>
</feature>
<dbReference type="OrthoDB" id="2206543at2759"/>
<comment type="caution">
    <text evidence="2">The sequence shown here is derived from an EMBL/GenBank/DDBJ whole genome shotgun (WGS) entry which is preliminary data.</text>
</comment>
<gene>
    <name evidence="2" type="ORF">INT46_001490</name>
</gene>
<organism evidence="2 3">
    <name type="scientific">Mucor plumbeus</name>
    <dbReference type="NCBI Taxonomy" id="97098"/>
    <lineage>
        <taxon>Eukaryota</taxon>
        <taxon>Fungi</taxon>
        <taxon>Fungi incertae sedis</taxon>
        <taxon>Mucoromycota</taxon>
        <taxon>Mucoromycotina</taxon>
        <taxon>Mucoromycetes</taxon>
        <taxon>Mucorales</taxon>
        <taxon>Mucorineae</taxon>
        <taxon>Mucoraceae</taxon>
        <taxon>Mucor</taxon>
    </lineage>
</organism>
<name>A0A8H7RLS0_9FUNG</name>
<accession>A0A8H7RLS0</accession>
<dbReference type="Proteomes" id="UP000650833">
    <property type="component" value="Unassembled WGS sequence"/>
</dbReference>
<proteinExistence type="predicted"/>
<feature type="compositionally biased region" description="Polar residues" evidence="1">
    <location>
        <begin position="1"/>
        <end position="20"/>
    </location>
</feature>
<feature type="non-terminal residue" evidence="2">
    <location>
        <position position="32"/>
    </location>
</feature>
<dbReference type="AlphaFoldDB" id="A0A8H7RLS0"/>
<evidence type="ECO:0000313" key="2">
    <source>
        <dbReference type="EMBL" id="KAG2211993.1"/>
    </source>
</evidence>
<evidence type="ECO:0000313" key="3">
    <source>
        <dbReference type="Proteomes" id="UP000650833"/>
    </source>
</evidence>